<keyword evidence="2" id="KW-1185">Reference proteome</keyword>
<sequence>MQIVPIQAFDDNYIWAVHDGHAAAIVDPGDAGPVLRFLKDNALLLGAIVITHHHRDHVGGIGELLDYAPRVRGLDGVLPVIGPATEEIPHRTRAVEEGETVELAMPALTLRVLEVPGHTRGHVAYVGDVDGPVLFCGDTLFASGCGRLFEGTPEQMLASLDKLAALPAQTRVYCAHEYTRSNVAFARHVEPESVAIAQWQEEVARLRQAGQPTVPTTLAHEKRVNPFLRSREDSVRRNVMMHERMTSDAGISDAAMFGALRRWKDGF</sequence>
<dbReference type="EMBL" id="AKCV02000015">
    <property type="protein sequence ID" value="TMS58602.1"/>
    <property type="molecule type" value="Genomic_DNA"/>
</dbReference>
<dbReference type="EC" id="3.1.2.6" evidence="1"/>
<evidence type="ECO:0000313" key="1">
    <source>
        <dbReference type="EMBL" id="TMS58602.1"/>
    </source>
</evidence>
<reference evidence="1" key="1">
    <citation type="submission" date="2019-05" db="EMBL/GenBank/DDBJ databases">
        <title>Revised genome assembly of Burkholderiaceae (previously Ralstonia) sp. PBA.</title>
        <authorList>
            <person name="Gan H.M."/>
        </authorList>
    </citation>
    <scope>NUCLEOTIDE SEQUENCE</scope>
    <source>
        <strain evidence="1">PBA</strain>
    </source>
</reference>
<evidence type="ECO:0000313" key="2">
    <source>
        <dbReference type="Proteomes" id="UP000004277"/>
    </source>
</evidence>
<accession>A0ACD3SQP8</accession>
<dbReference type="Proteomes" id="UP000004277">
    <property type="component" value="Unassembled WGS sequence"/>
</dbReference>
<comment type="caution">
    <text evidence="1">The sequence shown here is derived from an EMBL/GenBank/DDBJ whole genome shotgun (WGS) entry which is preliminary data.</text>
</comment>
<name>A0ACD3SQP8_9BURK</name>
<protein>
    <submittedName>
        <fullName evidence="1">Hydroxyacylglutathione hydrolase</fullName>
        <ecNumber evidence="1">3.1.2.6</ecNumber>
    </submittedName>
</protein>
<organism evidence="1 2">
    <name type="scientific">Imbroritus primus</name>
    <dbReference type="NCBI Taxonomy" id="3058603"/>
    <lineage>
        <taxon>Bacteria</taxon>
        <taxon>Pseudomonadati</taxon>
        <taxon>Pseudomonadota</taxon>
        <taxon>Betaproteobacteria</taxon>
        <taxon>Burkholderiales</taxon>
        <taxon>Burkholderiaceae</taxon>
        <taxon>Imbroritus</taxon>
    </lineage>
</organism>
<gene>
    <name evidence="1" type="primary">gloB</name>
    <name evidence="1" type="ORF">MW7_007735</name>
</gene>
<keyword evidence="1" id="KW-0378">Hydrolase</keyword>
<proteinExistence type="predicted"/>